<name>A0A2M7GV95_9BACT</name>
<evidence type="ECO:0000313" key="1">
    <source>
        <dbReference type="EMBL" id="PIW31236.1"/>
    </source>
</evidence>
<dbReference type="AlphaFoldDB" id="A0A2M7GV95"/>
<feature type="non-terminal residue" evidence="1">
    <location>
        <position position="143"/>
    </location>
</feature>
<organism evidence="1 2">
    <name type="scientific">bacterium (Candidatus Ratteibacteria) CG15_BIG_FIL_POST_REV_8_21_14_020_41_12</name>
    <dbReference type="NCBI Taxonomy" id="2014291"/>
    <lineage>
        <taxon>Bacteria</taxon>
        <taxon>Candidatus Ratteibacteria</taxon>
    </lineage>
</organism>
<dbReference type="Proteomes" id="UP000230025">
    <property type="component" value="Unassembled WGS sequence"/>
</dbReference>
<evidence type="ECO:0000313" key="2">
    <source>
        <dbReference type="Proteomes" id="UP000230025"/>
    </source>
</evidence>
<reference evidence="2" key="1">
    <citation type="submission" date="2017-09" db="EMBL/GenBank/DDBJ databases">
        <title>Depth-based differentiation of microbial function through sediment-hosted aquifers and enrichment of novel symbionts in the deep terrestrial subsurface.</title>
        <authorList>
            <person name="Probst A.J."/>
            <person name="Ladd B."/>
            <person name="Jarett J.K."/>
            <person name="Geller-Mcgrath D.E."/>
            <person name="Sieber C.M.K."/>
            <person name="Emerson J.B."/>
            <person name="Anantharaman K."/>
            <person name="Thomas B.C."/>
            <person name="Malmstrom R."/>
            <person name="Stieglmeier M."/>
            <person name="Klingl A."/>
            <person name="Woyke T."/>
            <person name="Ryan C.M."/>
            <person name="Banfield J.F."/>
        </authorList>
    </citation>
    <scope>NUCLEOTIDE SEQUENCE [LARGE SCALE GENOMIC DNA]</scope>
</reference>
<protein>
    <submittedName>
        <fullName evidence="1">Uncharacterized protein</fullName>
    </submittedName>
</protein>
<comment type="caution">
    <text evidence="1">The sequence shown here is derived from an EMBL/GenBank/DDBJ whole genome shotgun (WGS) entry which is preliminary data.</text>
</comment>
<accession>A0A2M7GV95</accession>
<proteinExistence type="predicted"/>
<dbReference type="EMBL" id="PFFY01000353">
    <property type="protein sequence ID" value="PIW31236.1"/>
    <property type="molecule type" value="Genomic_DNA"/>
</dbReference>
<gene>
    <name evidence="1" type="ORF">COW28_07545</name>
</gene>
<sequence>MANAGFYFIVKGEDGRERRVSYRDFYGPMDKGSAKPSFCYPQHKQDMIEDIQKMEKVLENDYIASERKMEAKIRLRERKERLKSINEQEKTAKKLFNEHKDKWMGRREKLAEEISKTMPSRDAVKKRIVNPFSVLKKEKSGLE</sequence>